<comment type="similarity">
    <text evidence="9">Belongs to the MurCDEF family.</text>
</comment>
<comment type="catalytic activity">
    <reaction evidence="9 10">
        <text>UDP-N-acetyl-alpha-D-muramoyl-L-alanine + D-glutamate + ATP = UDP-N-acetyl-alpha-D-muramoyl-L-alanyl-D-glutamate + ADP + phosphate + H(+)</text>
        <dbReference type="Rhea" id="RHEA:16429"/>
        <dbReference type="ChEBI" id="CHEBI:15378"/>
        <dbReference type="ChEBI" id="CHEBI:29986"/>
        <dbReference type="ChEBI" id="CHEBI:30616"/>
        <dbReference type="ChEBI" id="CHEBI:43474"/>
        <dbReference type="ChEBI" id="CHEBI:83898"/>
        <dbReference type="ChEBI" id="CHEBI:83900"/>
        <dbReference type="ChEBI" id="CHEBI:456216"/>
        <dbReference type="EC" id="6.3.2.9"/>
    </reaction>
</comment>
<proteinExistence type="inferred from homology"/>
<name>A0A0S4LFL5_9BACT</name>
<organism evidence="13 14">
    <name type="scientific">Candidatus Nitrospira nitrificans</name>
    <dbReference type="NCBI Taxonomy" id="1742973"/>
    <lineage>
        <taxon>Bacteria</taxon>
        <taxon>Pseudomonadati</taxon>
        <taxon>Nitrospirota</taxon>
        <taxon>Nitrospiria</taxon>
        <taxon>Nitrospirales</taxon>
        <taxon>Nitrospiraceae</taxon>
        <taxon>Nitrospira</taxon>
    </lineage>
</organism>
<feature type="domain" description="Mur ligase C-terminal" evidence="11">
    <location>
        <begin position="334"/>
        <end position="444"/>
    </location>
</feature>
<dbReference type="STRING" id="1742973.COMA2_190015"/>
<keyword evidence="9 10" id="KW-0961">Cell wall biogenesis/degradation</keyword>
<dbReference type="InterPro" id="IPR036565">
    <property type="entry name" value="Mur-like_cat_sf"/>
</dbReference>
<dbReference type="EMBL" id="CZPZ01000011">
    <property type="protein sequence ID" value="CUS34788.1"/>
    <property type="molecule type" value="Genomic_DNA"/>
</dbReference>
<gene>
    <name evidence="9 13" type="primary">murD</name>
    <name evidence="13" type="ORF">COMA2_190015</name>
</gene>
<accession>A0A0S4LFL5</accession>
<dbReference type="InterPro" id="IPR036615">
    <property type="entry name" value="Mur_ligase_C_dom_sf"/>
</dbReference>
<dbReference type="GO" id="GO:0008764">
    <property type="term" value="F:UDP-N-acetylmuramoylalanine-D-glutamate ligase activity"/>
    <property type="evidence" value="ECO:0007669"/>
    <property type="project" value="UniProtKB-UniRule"/>
</dbReference>
<evidence type="ECO:0000256" key="1">
    <source>
        <dbReference type="ARBA" id="ARBA00004496"/>
    </source>
</evidence>
<evidence type="ECO:0000256" key="6">
    <source>
        <dbReference type="ARBA" id="ARBA00022741"/>
    </source>
</evidence>
<dbReference type="GO" id="GO:0005737">
    <property type="term" value="C:cytoplasm"/>
    <property type="evidence" value="ECO:0007669"/>
    <property type="project" value="UniProtKB-SubCell"/>
</dbReference>
<evidence type="ECO:0000259" key="11">
    <source>
        <dbReference type="Pfam" id="PF02875"/>
    </source>
</evidence>
<comment type="pathway">
    <text evidence="2 9 10">Cell wall biogenesis; peptidoglycan biosynthesis.</text>
</comment>
<evidence type="ECO:0000256" key="5">
    <source>
        <dbReference type="ARBA" id="ARBA00022618"/>
    </source>
</evidence>
<evidence type="ECO:0000259" key="12">
    <source>
        <dbReference type="Pfam" id="PF08245"/>
    </source>
</evidence>
<dbReference type="Pfam" id="PF08245">
    <property type="entry name" value="Mur_ligase_M"/>
    <property type="match status" value="1"/>
</dbReference>
<keyword evidence="4 9" id="KW-0436">Ligase</keyword>
<keyword evidence="6 9" id="KW-0547">Nucleotide-binding</keyword>
<keyword evidence="14" id="KW-1185">Reference proteome</keyword>
<dbReference type="PROSITE" id="PS01011">
    <property type="entry name" value="FOLYLPOLYGLU_SYNT_1"/>
    <property type="match status" value="1"/>
</dbReference>
<evidence type="ECO:0000313" key="13">
    <source>
        <dbReference type="EMBL" id="CUS34788.1"/>
    </source>
</evidence>
<sequence>MVGVDTTQLAGTRVTVVGLARSGVAAARLLEEVGAVVTVTDRKDRRELLGVLDSLNQATTRVVLGKDYEEALDAAELVVISPGVPYRLEALERVRRRGVKVISELDLASRFLSAPILALTGTNGKSTTVTLIGKMLQESGKRVFVGGNLGTAISEAAVQSLQAVKAGRPCPYDALIVEVSSFQLETIEQFHPWIAAILNVTVDHQDRYSSIDEYVAAKNRIFENQTPSDYALFNLDDSKVAPLRRDVKARALGFTMTQTLPPDLAGGTYLDGDRIMTTVGGRIQEICARSEIKIIGNHNVANAMAAATFALLSGCPLTVVRQVLKDFPGLEHALEVVRERRGVRFINDSKGTNVDATLKALESVDQPIWLIAGGRDKGGDFSRLAPAIRRRVKRLILIGEAAPLIATAMEGYQTIERADTLKQAIESAASGADGGEVVLLSPACASFDMFADYQDRGRQFKTLVRSLPE</sequence>
<dbReference type="HAMAP" id="MF_00639">
    <property type="entry name" value="MurD"/>
    <property type="match status" value="1"/>
</dbReference>
<evidence type="ECO:0000256" key="3">
    <source>
        <dbReference type="ARBA" id="ARBA00022490"/>
    </source>
</evidence>
<dbReference type="GO" id="GO:0004326">
    <property type="term" value="F:tetrahydrofolylpolyglutamate synthase activity"/>
    <property type="evidence" value="ECO:0007669"/>
    <property type="project" value="InterPro"/>
</dbReference>
<dbReference type="GO" id="GO:0008360">
    <property type="term" value="P:regulation of cell shape"/>
    <property type="evidence" value="ECO:0007669"/>
    <property type="project" value="UniProtKB-KW"/>
</dbReference>
<dbReference type="Gene3D" id="3.40.1190.10">
    <property type="entry name" value="Mur-like, catalytic domain"/>
    <property type="match status" value="1"/>
</dbReference>
<comment type="function">
    <text evidence="9 10">Cell wall formation. Catalyzes the addition of glutamate to the nucleotide precursor UDP-N-acetylmuramoyl-L-alanine (UMA).</text>
</comment>
<dbReference type="Gene3D" id="3.90.190.20">
    <property type="entry name" value="Mur ligase, C-terminal domain"/>
    <property type="match status" value="1"/>
</dbReference>
<feature type="domain" description="Mur ligase central" evidence="12">
    <location>
        <begin position="120"/>
        <end position="308"/>
    </location>
</feature>
<keyword evidence="8 9" id="KW-0131">Cell cycle</keyword>
<dbReference type="GO" id="GO:0051301">
    <property type="term" value="P:cell division"/>
    <property type="evidence" value="ECO:0007669"/>
    <property type="project" value="UniProtKB-KW"/>
</dbReference>
<dbReference type="NCBIfam" id="TIGR01087">
    <property type="entry name" value="murD"/>
    <property type="match status" value="1"/>
</dbReference>
<dbReference type="InterPro" id="IPR013221">
    <property type="entry name" value="Mur_ligase_cen"/>
</dbReference>
<evidence type="ECO:0000256" key="10">
    <source>
        <dbReference type="RuleBase" id="RU003664"/>
    </source>
</evidence>
<evidence type="ECO:0000256" key="9">
    <source>
        <dbReference type="HAMAP-Rule" id="MF_00639"/>
    </source>
</evidence>
<dbReference type="AlphaFoldDB" id="A0A0S4LFL5"/>
<dbReference type="Pfam" id="PF21799">
    <property type="entry name" value="MurD-like_N"/>
    <property type="match status" value="1"/>
</dbReference>
<dbReference type="SUPFAM" id="SSF53623">
    <property type="entry name" value="MurD-like peptide ligases, catalytic domain"/>
    <property type="match status" value="1"/>
</dbReference>
<protein>
    <recommendedName>
        <fullName evidence="9 10">UDP-N-acetylmuramoylalanine--D-glutamate ligase</fullName>
        <ecNumber evidence="9 10">6.3.2.9</ecNumber>
    </recommendedName>
    <alternativeName>
        <fullName evidence="9">D-glutamic acid-adding enzyme</fullName>
    </alternativeName>
    <alternativeName>
        <fullName evidence="9">UDP-N-acetylmuramoyl-L-alanyl-D-glutamate synthetase</fullName>
    </alternativeName>
</protein>
<evidence type="ECO:0000256" key="2">
    <source>
        <dbReference type="ARBA" id="ARBA00004752"/>
    </source>
</evidence>
<dbReference type="InterPro" id="IPR018109">
    <property type="entry name" value="Folylpolyglutamate_synth_CS"/>
</dbReference>
<evidence type="ECO:0000256" key="4">
    <source>
        <dbReference type="ARBA" id="ARBA00022598"/>
    </source>
</evidence>
<dbReference type="SUPFAM" id="SSF53244">
    <property type="entry name" value="MurD-like peptide ligases, peptide-binding domain"/>
    <property type="match status" value="1"/>
</dbReference>
<feature type="binding site" evidence="9">
    <location>
        <begin position="121"/>
        <end position="127"/>
    </location>
    <ligand>
        <name>ATP</name>
        <dbReference type="ChEBI" id="CHEBI:30616"/>
    </ligand>
</feature>
<dbReference type="GO" id="GO:0071555">
    <property type="term" value="P:cell wall organization"/>
    <property type="evidence" value="ECO:0007669"/>
    <property type="project" value="UniProtKB-KW"/>
</dbReference>
<evidence type="ECO:0000313" key="14">
    <source>
        <dbReference type="Proteomes" id="UP000198736"/>
    </source>
</evidence>
<evidence type="ECO:0000256" key="7">
    <source>
        <dbReference type="ARBA" id="ARBA00022840"/>
    </source>
</evidence>
<keyword evidence="9 10" id="KW-0133">Cell shape</keyword>
<dbReference type="Gene3D" id="3.40.50.720">
    <property type="entry name" value="NAD(P)-binding Rossmann-like Domain"/>
    <property type="match status" value="1"/>
</dbReference>
<dbReference type="InterPro" id="IPR005762">
    <property type="entry name" value="MurD"/>
</dbReference>
<dbReference type="InterPro" id="IPR004101">
    <property type="entry name" value="Mur_ligase_C"/>
</dbReference>
<dbReference type="EC" id="6.3.2.9" evidence="9 10"/>
<comment type="subcellular location">
    <subcellularLocation>
        <location evidence="1 9 10">Cytoplasm</location>
    </subcellularLocation>
</comment>
<dbReference type="Proteomes" id="UP000198736">
    <property type="component" value="Unassembled WGS sequence"/>
</dbReference>
<dbReference type="UniPathway" id="UPA00219"/>
<keyword evidence="7 9" id="KW-0067">ATP-binding</keyword>
<dbReference type="SUPFAM" id="SSF51984">
    <property type="entry name" value="MurCD N-terminal domain"/>
    <property type="match status" value="1"/>
</dbReference>
<evidence type="ECO:0000256" key="8">
    <source>
        <dbReference type="ARBA" id="ARBA00023306"/>
    </source>
</evidence>
<dbReference type="Pfam" id="PF02875">
    <property type="entry name" value="Mur_ligase_C"/>
    <property type="match status" value="1"/>
</dbReference>
<dbReference type="GO" id="GO:0009252">
    <property type="term" value="P:peptidoglycan biosynthetic process"/>
    <property type="evidence" value="ECO:0007669"/>
    <property type="project" value="UniProtKB-UniRule"/>
</dbReference>
<dbReference type="GO" id="GO:0005524">
    <property type="term" value="F:ATP binding"/>
    <property type="evidence" value="ECO:0007669"/>
    <property type="project" value="UniProtKB-UniRule"/>
</dbReference>
<keyword evidence="9 10" id="KW-0573">Peptidoglycan synthesis</keyword>
<dbReference type="PANTHER" id="PTHR43692">
    <property type="entry name" value="UDP-N-ACETYLMURAMOYLALANINE--D-GLUTAMATE LIGASE"/>
    <property type="match status" value="1"/>
</dbReference>
<keyword evidence="3 9" id="KW-0963">Cytoplasm</keyword>
<keyword evidence="5 9" id="KW-0132">Cell division</keyword>
<dbReference type="PANTHER" id="PTHR43692:SF1">
    <property type="entry name" value="UDP-N-ACETYLMURAMOYLALANINE--D-GLUTAMATE LIGASE"/>
    <property type="match status" value="1"/>
</dbReference>
<reference evidence="14" key="1">
    <citation type="submission" date="2015-10" db="EMBL/GenBank/DDBJ databases">
        <authorList>
            <person name="Luecker S."/>
            <person name="Luecker S."/>
        </authorList>
    </citation>
    <scope>NUCLEOTIDE SEQUENCE [LARGE SCALE GENOMIC DNA]</scope>
</reference>